<accession>A0ACC0HXT1</accession>
<keyword evidence="2" id="KW-1185">Reference proteome</keyword>
<evidence type="ECO:0000313" key="1">
    <source>
        <dbReference type="EMBL" id="KAI8016796.1"/>
    </source>
</evidence>
<protein>
    <submittedName>
        <fullName evidence="1">Uncharacterized protein</fullName>
    </submittedName>
</protein>
<reference evidence="1 2" key="1">
    <citation type="journal article" date="2022" name="Plant J.">
        <title>Chromosome-level genome of Camellia lanceoleosa provides a valuable resource for understanding genome evolution and self-incompatibility.</title>
        <authorList>
            <person name="Gong W."/>
            <person name="Xiao S."/>
            <person name="Wang L."/>
            <person name="Liao Z."/>
            <person name="Chang Y."/>
            <person name="Mo W."/>
            <person name="Hu G."/>
            <person name="Li W."/>
            <person name="Zhao G."/>
            <person name="Zhu H."/>
            <person name="Hu X."/>
            <person name="Ji K."/>
            <person name="Xiang X."/>
            <person name="Song Q."/>
            <person name="Yuan D."/>
            <person name="Jin S."/>
            <person name="Zhang L."/>
        </authorList>
    </citation>
    <scope>NUCLEOTIDE SEQUENCE [LARGE SCALE GENOMIC DNA]</scope>
    <source>
        <strain evidence="1">SQ_2022a</strain>
    </source>
</reference>
<name>A0ACC0HXT1_9ERIC</name>
<dbReference type="EMBL" id="CM045759">
    <property type="protein sequence ID" value="KAI8016796.1"/>
    <property type="molecule type" value="Genomic_DNA"/>
</dbReference>
<comment type="caution">
    <text evidence="1">The sequence shown here is derived from an EMBL/GenBank/DDBJ whole genome shotgun (WGS) entry which is preliminary data.</text>
</comment>
<organism evidence="1 2">
    <name type="scientific">Camellia lanceoleosa</name>
    <dbReference type="NCBI Taxonomy" id="1840588"/>
    <lineage>
        <taxon>Eukaryota</taxon>
        <taxon>Viridiplantae</taxon>
        <taxon>Streptophyta</taxon>
        <taxon>Embryophyta</taxon>
        <taxon>Tracheophyta</taxon>
        <taxon>Spermatophyta</taxon>
        <taxon>Magnoliopsida</taxon>
        <taxon>eudicotyledons</taxon>
        <taxon>Gunneridae</taxon>
        <taxon>Pentapetalae</taxon>
        <taxon>asterids</taxon>
        <taxon>Ericales</taxon>
        <taxon>Theaceae</taxon>
        <taxon>Camellia</taxon>
    </lineage>
</organism>
<sequence>MAYLNQSPSFRPSLLMSLRLSPITVVDSSPLPDHRRRHPTIVNLLDNHCYIVSPYRPWPPLPFTFLTIASEFRPLIDLLLIP</sequence>
<evidence type="ECO:0000313" key="2">
    <source>
        <dbReference type="Proteomes" id="UP001060215"/>
    </source>
</evidence>
<dbReference type="Proteomes" id="UP001060215">
    <property type="component" value="Chromosome 2"/>
</dbReference>
<gene>
    <name evidence="1" type="ORF">LOK49_LG04G00844</name>
</gene>
<proteinExistence type="predicted"/>